<evidence type="ECO:0000256" key="2">
    <source>
        <dbReference type="SAM" id="MobiDB-lite"/>
    </source>
</evidence>
<accession>A0A8J8MR08</accession>
<dbReference type="Proteomes" id="UP000679284">
    <property type="component" value="Chromosome"/>
</dbReference>
<evidence type="ECO:0000256" key="3">
    <source>
        <dbReference type="SAM" id="Phobius"/>
    </source>
</evidence>
<dbReference type="RefSeq" id="WP_211784369.1">
    <property type="nucleotide sequence ID" value="NZ_CP047289.1"/>
</dbReference>
<evidence type="ECO:0000313" key="5">
    <source>
        <dbReference type="Proteomes" id="UP000679284"/>
    </source>
</evidence>
<reference evidence="4" key="1">
    <citation type="submission" date="2020-01" db="EMBL/GenBank/DDBJ databases">
        <authorList>
            <person name="Yang Y."/>
            <person name="Kwon Y.M."/>
        </authorList>
    </citation>
    <scope>NUCLEOTIDE SEQUENCE</scope>
    <source>
        <strain evidence="4">PG104</strain>
    </source>
</reference>
<gene>
    <name evidence="4" type="ORF">GR316_01815</name>
</gene>
<evidence type="ECO:0008006" key="6">
    <source>
        <dbReference type="Google" id="ProtNLM"/>
    </source>
</evidence>
<dbReference type="Gene3D" id="3.40.50.300">
    <property type="entry name" value="P-loop containing nucleotide triphosphate hydrolases"/>
    <property type="match status" value="2"/>
</dbReference>
<feature type="compositionally biased region" description="Basic and acidic residues" evidence="2">
    <location>
        <begin position="1"/>
        <end position="15"/>
    </location>
</feature>
<dbReference type="InterPro" id="IPR027417">
    <property type="entry name" value="P-loop_NTPase"/>
</dbReference>
<organism evidence="4 5">
    <name type="scientific">Falsirhodobacter algicola</name>
    <dbReference type="NCBI Taxonomy" id="2692330"/>
    <lineage>
        <taxon>Bacteria</taxon>
        <taxon>Pseudomonadati</taxon>
        <taxon>Pseudomonadota</taxon>
        <taxon>Alphaproteobacteria</taxon>
        <taxon>Rhodobacterales</taxon>
        <taxon>Paracoccaceae</taxon>
        <taxon>Falsirhodobacter</taxon>
    </lineage>
</organism>
<dbReference type="EMBL" id="CP047289">
    <property type="protein sequence ID" value="QUS35120.1"/>
    <property type="molecule type" value="Genomic_DNA"/>
</dbReference>
<evidence type="ECO:0000256" key="1">
    <source>
        <dbReference type="SAM" id="Coils"/>
    </source>
</evidence>
<proteinExistence type="predicted"/>
<evidence type="ECO:0000313" key="4">
    <source>
        <dbReference type="EMBL" id="QUS35120.1"/>
    </source>
</evidence>
<dbReference type="InterPro" id="IPR050445">
    <property type="entry name" value="Bact_polysacc_biosynth/exp"/>
</dbReference>
<keyword evidence="3" id="KW-0472">Membrane</keyword>
<feature type="region of interest" description="Disordered" evidence="2">
    <location>
        <begin position="1"/>
        <end position="22"/>
    </location>
</feature>
<sequence>MNDQFHPRSRADRARMRLAPPPPLLREGETEIDWLQLVRMVRRRLPLIAALTAGLTVLSLPLILSQVPEYAARARVILSQPLPATLSTDPNDPRPAGLDISTEMERLSARSTVEAVVAKMNLADNPDFAAPPEEPGLVHRAIAGVRGLFGGTVEPAADPDLAEAALQSFYERLSVRRVGDTGVLEVGFTAPEPKLAADAANTLVQTYATLRDDQQQARLTSASSWLEARIAAQSARQDAARTRAQTFRQTHNLGTETTPSPAMQTVSALTQQHDRLTEERATLTATLAMIGTASAYPATPLPGEPETLTTLRAQFQRQQQEEEQLRSRYGDSYGGAVQARGQSALTRDQIARGVDAYAEAMRSRLSGLDAETEAVEARLRDARAGLSQQGTAELEMAGLQRDLDAETQILSGLERQARLIQAEASLPVVQVEVLSPAMPPSGAEGYGRKVYLLLALMLSGCLAILCAAILEVMDRTVRSTDQLRGAADIAPVGMLPALPGRGDLLAAMRQRPLSAFADALRGLMLTMEVSSGGAMPRSLLVTSARAGEGASTVASALALALAAGGQPVLLVQIERAPGAEPPPAAGIDRLRLNEMPSQAGLTALLDRATQSGSILILDAPPVLSSTAAQHLAGMADRSLLVVRWAATPRRLVELAAERLALTGGERVLCALNAVDLDHHAGYGFRDSVITALPRRA</sequence>
<dbReference type="AlphaFoldDB" id="A0A8J8MR08"/>
<feature type="transmembrane region" description="Helical" evidence="3">
    <location>
        <begin position="450"/>
        <end position="470"/>
    </location>
</feature>
<feature type="transmembrane region" description="Helical" evidence="3">
    <location>
        <begin position="45"/>
        <end position="64"/>
    </location>
</feature>
<dbReference type="KEGG" id="fap:GR316_01815"/>
<name>A0A8J8MR08_9RHOB</name>
<dbReference type="PANTHER" id="PTHR32309">
    <property type="entry name" value="TYROSINE-PROTEIN KINASE"/>
    <property type="match status" value="1"/>
</dbReference>
<dbReference type="PANTHER" id="PTHR32309:SF31">
    <property type="entry name" value="CAPSULAR EXOPOLYSACCHARIDE FAMILY"/>
    <property type="match status" value="1"/>
</dbReference>
<protein>
    <recommendedName>
        <fullName evidence="6">Lipopolysaccharide biosynthesis protein</fullName>
    </recommendedName>
</protein>
<feature type="coiled-coil region" evidence="1">
    <location>
        <begin position="266"/>
        <end position="328"/>
    </location>
</feature>
<keyword evidence="1" id="KW-0175">Coiled coil</keyword>
<dbReference type="SUPFAM" id="SSF52540">
    <property type="entry name" value="P-loop containing nucleoside triphosphate hydrolases"/>
    <property type="match status" value="1"/>
</dbReference>
<keyword evidence="5" id="KW-1185">Reference proteome</keyword>
<keyword evidence="3" id="KW-0812">Transmembrane</keyword>
<keyword evidence="3" id="KW-1133">Transmembrane helix</keyword>